<feature type="region of interest" description="Disordered" evidence="1">
    <location>
        <begin position="213"/>
        <end position="233"/>
    </location>
</feature>
<reference evidence="3 4" key="1">
    <citation type="submission" date="2020-08" db="EMBL/GenBank/DDBJ databases">
        <title>Amycolatopsis sp. nov. DR6-1 isolated from Dendrobium heterocarpum.</title>
        <authorList>
            <person name="Tedsree N."/>
            <person name="Kuncharoen N."/>
            <person name="Likhitwitayawuid K."/>
            <person name="Tanasupawat S."/>
        </authorList>
    </citation>
    <scope>NUCLEOTIDE SEQUENCE [LARGE SCALE GENOMIC DNA]</scope>
    <source>
        <strain evidence="3 4">DR6-1</strain>
    </source>
</reference>
<dbReference type="EMBL" id="JACGZW010000005">
    <property type="protein sequence ID" value="MBB1154520.1"/>
    <property type="molecule type" value="Genomic_DNA"/>
</dbReference>
<dbReference type="InterPro" id="IPR000595">
    <property type="entry name" value="cNMP-bd_dom"/>
</dbReference>
<evidence type="ECO:0000259" key="2">
    <source>
        <dbReference type="PROSITE" id="PS50042"/>
    </source>
</evidence>
<dbReference type="AlphaFoldDB" id="A0A7W3VWQ9"/>
<dbReference type="NCBIfam" id="NF041163">
    <property type="entry name" value="encap_f2b"/>
    <property type="match status" value="1"/>
</dbReference>
<dbReference type="Proteomes" id="UP000526734">
    <property type="component" value="Unassembled WGS sequence"/>
</dbReference>
<feature type="compositionally biased region" description="Basic and acidic residues" evidence="1">
    <location>
        <begin position="222"/>
        <end position="233"/>
    </location>
</feature>
<dbReference type="Pfam" id="PF19307">
    <property type="entry name" value="SrpI-like"/>
    <property type="match status" value="1"/>
</dbReference>
<dbReference type="Gene3D" id="2.60.120.10">
    <property type="entry name" value="Jelly Rolls"/>
    <property type="match status" value="1"/>
</dbReference>
<dbReference type="SUPFAM" id="SSF51206">
    <property type="entry name" value="cAMP-binding domain-like"/>
    <property type="match status" value="1"/>
</dbReference>
<organism evidence="3 4">
    <name type="scientific">Amycolatopsis dendrobii</name>
    <dbReference type="NCBI Taxonomy" id="2760662"/>
    <lineage>
        <taxon>Bacteria</taxon>
        <taxon>Bacillati</taxon>
        <taxon>Actinomycetota</taxon>
        <taxon>Actinomycetes</taxon>
        <taxon>Pseudonocardiales</taxon>
        <taxon>Pseudonocardiaceae</taxon>
        <taxon>Amycolatopsis</taxon>
    </lineage>
</organism>
<dbReference type="InterPro" id="IPR049817">
    <property type="entry name" value="Encap_f2b"/>
</dbReference>
<accession>A0A7W3VWQ9</accession>
<name>A0A7W3VWQ9_9PSEU</name>
<dbReference type="PROSITE" id="PS50042">
    <property type="entry name" value="CNMP_BINDING_3"/>
    <property type="match status" value="1"/>
</dbReference>
<evidence type="ECO:0000313" key="3">
    <source>
        <dbReference type="EMBL" id="MBB1154520.1"/>
    </source>
</evidence>
<dbReference type="InterPro" id="IPR018490">
    <property type="entry name" value="cNMP-bd_dom_sf"/>
</dbReference>
<dbReference type="InterPro" id="IPR045641">
    <property type="entry name" value="SrpI-like"/>
</dbReference>
<evidence type="ECO:0000256" key="1">
    <source>
        <dbReference type="SAM" id="MobiDB-lite"/>
    </source>
</evidence>
<keyword evidence="4" id="KW-1185">Reference proteome</keyword>
<dbReference type="InterPro" id="IPR014710">
    <property type="entry name" value="RmlC-like_jellyroll"/>
</dbReference>
<evidence type="ECO:0000313" key="4">
    <source>
        <dbReference type="Proteomes" id="UP000526734"/>
    </source>
</evidence>
<proteinExistence type="predicted"/>
<dbReference type="CDD" id="cd00038">
    <property type="entry name" value="CAP_ED"/>
    <property type="match status" value="1"/>
</dbReference>
<feature type="domain" description="Cyclic nucleotide-binding" evidence="2">
    <location>
        <begin position="95"/>
        <end position="198"/>
    </location>
</feature>
<sequence>MSPVPGTEQTDRQEQLSLGVKAARTLATTTKSLPQMRSITPRWLLSQLPWVEVPGGSYRVNRRLAYTVGDGKVSFFQTGPRVQVVPLELAEIELLRGFADETALGALADAFEQREFEAGSTLVTAGQPLDQLVLVVHGKVTRHGEGRYGAETHLGTATDGDHFGGELLSGDDAAWGFTARAATRVVALVLPGASYARLNGRLDSLRAHVAQAVSQPRKPQNRKGEANIDLSAGHDGEPVLAGTYVDYEPSPREYDLAVAQTVLRVHNRVTDLYNDPMNQFEQQLRLTVEALRERQEHELVNNPDFGLLHNADLKSRITTRTGPPTPGDLDELLCRRRKTRLFLAHPRAIAAIGRECTRAGIYPEPVVVDGKRVTAWRGVPILPCDKIPVSEAGTTSVLAMRTGEDDAGVIGLRPKNLSDEYRPGLNVRFMGINDRAVSSYLVSAYHSVAVLVPDALGILDDVEVARA</sequence>
<protein>
    <submittedName>
        <fullName evidence="3">Cyclic nucleotide-binding domain-containing protein</fullName>
    </submittedName>
</protein>
<gene>
    <name evidence="3" type="ORF">H4281_15380</name>
</gene>
<comment type="caution">
    <text evidence="3">The sequence shown here is derived from an EMBL/GenBank/DDBJ whole genome shotgun (WGS) entry which is preliminary data.</text>
</comment>
<dbReference type="Pfam" id="PF00027">
    <property type="entry name" value="cNMP_binding"/>
    <property type="match status" value="1"/>
</dbReference>